<organism evidence="2 3">
    <name type="scientific">Streptomyces guryensis</name>
    <dbReference type="NCBI Taxonomy" id="2886947"/>
    <lineage>
        <taxon>Bacteria</taxon>
        <taxon>Bacillati</taxon>
        <taxon>Actinomycetota</taxon>
        <taxon>Actinomycetes</taxon>
        <taxon>Kitasatosporales</taxon>
        <taxon>Streptomycetaceae</taxon>
        <taxon>Streptomyces</taxon>
    </lineage>
</organism>
<evidence type="ECO:0000256" key="1">
    <source>
        <dbReference type="SAM" id="MobiDB-lite"/>
    </source>
</evidence>
<protein>
    <submittedName>
        <fullName evidence="2">Uncharacterized protein</fullName>
    </submittedName>
</protein>
<feature type="compositionally biased region" description="Low complexity" evidence="1">
    <location>
        <begin position="107"/>
        <end position="120"/>
    </location>
</feature>
<proteinExistence type="predicted"/>
<feature type="compositionally biased region" description="Low complexity" evidence="1">
    <location>
        <begin position="79"/>
        <end position="91"/>
    </location>
</feature>
<feature type="region of interest" description="Disordered" evidence="1">
    <location>
        <begin position="339"/>
        <end position="370"/>
    </location>
</feature>
<keyword evidence="3" id="KW-1185">Reference proteome</keyword>
<evidence type="ECO:0000313" key="2">
    <source>
        <dbReference type="EMBL" id="MCD9877589.1"/>
    </source>
</evidence>
<name>A0A9Q3Z8R4_9ACTN</name>
<dbReference type="EMBL" id="JAJSBI010000016">
    <property type="protein sequence ID" value="MCD9877589.1"/>
    <property type="molecule type" value="Genomic_DNA"/>
</dbReference>
<evidence type="ECO:0000313" key="3">
    <source>
        <dbReference type="Proteomes" id="UP001108029"/>
    </source>
</evidence>
<feature type="compositionally biased region" description="Pro residues" evidence="1">
    <location>
        <begin position="361"/>
        <end position="370"/>
    </location>
</feature>
<dbReference type="Proteomes" id="UP001108029">
    <property type="component" value="Unassembled WGS sequence"/>
</dbReference>
<feature type="compositionally biased region" description="Gly residues" evidence="1">
    <location>
        <begin position="28"/>
        <end position="39"/>
    </location>
</feature>
<dbReference type="AlphaFoldDB" id="A0A9Q3Z8R4"/>
<comment type="caution">
    <text evidence="2">The sequence shown here is derived from an EMBL/GenBank/DDBJ whole genome shotgun (WGS) entry which is preliminary data.</text>
</comment>
<feature type="region of interest" description="Disordered" evidence="1">
    <location>
        <begin position="25"/>
        <end position="125"/>
    </location>
</feature>
<gene>
    <name evidence="2" type="ORF">LJ657_28970</name>
</gene>
<reference evidence="2" key="1">
    <citation type="submission" date="2021-12" db="EMBL/GenBank/DDBJ databases">
        <authorList>
            <person name="Lee J.-H."/>
            <person name="Kim S.-B."/>
        </authorList>
    </citation>
    <scope>NUCLEOTIDE SEQUENCE</scope>
    <source>
        <strain evidence="2">NR30</strain>
    </source>
</reference>
<dbReference type="RefSeq" id="WP_232651777.1">
    <property type="nucleotide sequence ID" value="NZ_JAJSBI010000016.1"/>
</dbReference>
<sequence>MAVSLGMRISGLLVVGAVAVAVTAFSGDGRGTPDSGGGRSSIVTTGPSDGVAPGSPTPRQSPAGVASGTALPSGPHNRPTATASPSGASPSNRPLLSPAWLPPGPTSPDADSVPDPSSVYDHLRDPGQCPAALKLIPTVSPDPEWRLLHALATACLAVQGRGGSWAETAEEYAALADKADTCKGRAAGTVLGALLDFHRQHPHAIVQLKPSSGGPPACAYRIAGVDTGGDGQAQPGDTVTIDLRDTFFDHTELLRSGSVFIGGRQTAGPPVLRSQTGDTLMLTAVVPPLNGLSNSLCGTAAPQRGAGNCATSHDGAADVVVRYGNTEARLKDAFTVVAPAAPPSPSPEAPSGTPQGMLPLGPLPTHPPGP</sequence>
<accession>A0A9Q3Z8R4</accession>